<organism evidence="11 12">
    <name type="scientific">Aciditerrimonas ferrireducens</name>
    <dbReference type="NCBI Taxonomy" id="667306"/>
    <lineage>
        <taxon>Bacteria</taxon>
        <taxon>Bacillati</taxon>
        <taxon>Actinomycetota</taxon>
        <taxon>Acidimicrobiia</taxon>
        <taxon>Acidimicrobiales</taxon>
        <taxon>Acidimicrobiaceae</taxon>
        <taxon>Aciditerrimonas</taxon>
    </lineage>
</organism>
<comment type="caution">
    <text evidence="11">The sequence shown here is derived from an EMBL/GenBank/DDBJ whole genome shotgun (WGS) entry which is preliminary data.</text>
</comment>
<evidence type="ECO:0000256" key="7">
    <source>
        <dbReference type="SAM" id="MobiDB-lite"/>
    </source>
</evidence>
<evidence type="ECO:0000259" key="10">
    <source>
        <dbReference type="Pfam" id="PF16177"/>
    </source>
</evidence>
<keyword evidence="6" id="KW-0007">Acetylation</keyword>
<dbReference type="InterPro" id="IPR025110">
    <property type="entry name" value="AMP-bd_C"/>
</dbReference>
<dbReference type="Proteomes" id="UP001589788">
    <property type="component" value="Unassembled WGS sequence"/>
</dbReference>
<evidence type="ECO:0000313" key="12">
    <source>
        <dbReference type="Proteomes" id="UP001589788"/>
    </source>
</evidence>
<dbReference type="RefSeq" id="WP_377789332.1">
    <property type="nucleotide sequence ID" value="NZ_JBHLYQ010000061.1"/>
</dbReference>
<dbReference type="SUPFAM" id="SSF56801">
    <property type="entry name" value="Acetyl-CoA synthetase-like"/>
    <property type="match status" value="1"/>
</dbReference>
<feature type="domain" description="AMP-dependent synthetase/ligase" evidence="8">
    <location>
        <begin position="107"/>
        <end position="500"/>
    </location>
</feature>
<evidence type="ECO:0000256" key="6">
    <source>
        <dbReference type="ARBA" id="ARBA00022990"/>
    </source>
</evidence>
<dbReference type="Gene3D" id="3.30.300.30">
    <property type="match status" value="1"/>
</dbReference>
<dbReference type="GO" id="GO:0003987">
    <property type="term" value="F:acetate-CoA ligase activity"/>
    <property type="evidence" value="ECO:0007669"/>
    <property type="project" value="UniProtKB-EC"/>
</dbReference>
<evidence type="ECO:0000256" key="3">
    <source>
        <dbReference type="ARBA" id="ARBA00022598"/>
    </source>
</evidence>
<keyword evidence="5" id="KW-0067">ATP-binding</keyword>
<evidence type="ECO:0000259" key="9">
    <source>
        <dbReference type="Pfam" id="PF13193"/>
    </source>
</evidence>
<protein>
    <recommendedName>
        <fullName evidence="2">acetate--CoA ligase</fullName>
        <ecNumber evidence="2">6.2.1.1</ecNumber>
    </recommendedName>
</protein>
<dbReference type="InterPro" id="IPR000873">
    <property type="entry name" value="AMP-dep_synth/lig_dom"/>
</dbReference>
<dbReference type="NCBIfam" id="NF001208">
    <property type="entry name" value="PRK00174.1"/>
    <property type="match status" value="1"/>
</dbReference>
<dbReference type="Pfam" id="PF16177">
    <property type="entry name" value="ACAS_N"/>
    <property type="match status" value="1"/>
</dbReference>
<dbReference type="EC" id="6.2.1.1" evidence="2"/>
<dbReference type="PANTHER" id="PTHR24095:SF14">
    <property type="entry name" value="ACETYL-COENZYME A SYNTHETASE 1"/>
    <property type="match status" value="1"/>
</dbReference>
<feature type="region of interest" description="Disordered" evidence="7">
    <location>
        <begin position="1"/>
        <end position="24"/>
    </location>
</feature>
<dbReference type="InterPro" id="IPR032387">
    <property type="entry name" value="ACAS_N"/>
</dbReference>
<dbReference type="EMBL" id="JBHLYQ010000061">
    <property type="protein sequence ID" value="MFC0081980.1"/>
    <property type="molecule type" value="Genomic_DNA"/>
</dbReference>
<evidence type="ECO:0000313" key="11">
    <source>
        <dbReference type="EMBL" id="MFC0081980.1"/>
    </source>
</evidence>
<dbReference type="InterPro" id="IPR042099">
    <property type="entry name" value="ANL_N_sf"/>
</dbReference>
<evidence type="ECO:0000259" key="8">
    <source>
        <dbReference type="Pfam" id="PF00501"/>
    </source>
</evidence>
<dbReference type="Pfam" id="PF13193">
    <property type="entry name" value="AMP-binding_C"/>
    <property type="match status" value="1"/>
</dbReference>
<dbReference type="InterPro" id="IPR045851">
    <property type="entry name" value="AMP-bd_C_sf"/>
</dbReference>
<keyword evidence="4" id="KW-0547">Nucleotide-binding</keyword>
<feature type="domain" description="AMP-binding enzyme C-terminal" evidence="9">
    <location>
        <begin position="554"/>
        <end position="631"/>
    </location>
</feature>
<gene>
    <name evidence="11" type="ORF">ACFFRE_07440</name>
</gene>
<evidence type="ECO:0000256" key="4">
    <source>
        <dbReference type="ARBA" id="ARBA00022741"/>
    </source>
</evidence>
<evidence type="ECO:0000256" key="5">
    <source>
        <dbReference type="ARBA" id="ARBA00022840"/>
    </source>
</evidence>
<dbReference type="PANTHER" id="PTHR24095">
    <property type="entry name" value="ACETYL-COENZYME A SYNTHETASE"/>
    <property type="match status" value="1"/>
</dbReference>
<feature type="domain" description="Acetyl-coenzyme A synthetase N-terminal" evidence="10">
    <location>
        <begin position="51"/>
        <end position="105"/>
    </location>
</feature>
<proteinExistence type="inferred from homology"/>
<feature type="compositionally biased region" description="Polar residues" evidence="7">
    <location>
        <begin position="1"/>
        <end position="14"/>
    </location>
</feature>
<comment type="similarity">
    <text evidence="1">Belongs to the ATP-dependent AMP-binding enzyme family.</text>
</comment>
<accession>A0ABV6C2Q9</accession>
<keyword evidence="12" id="KW-1185">Reference proteome</keyword>
<keyword evidence="3 11" id="KW-0436">Ligase</keyword>
<name>A0ABV6C2Q9_9ACTN</name>
<dbReference type="Pfam" id="PF00501">
    <property type="entry name" value="AMP-binding"/>
    <property type="match status" value="1"/>
</dbReference>
<sequence length="670" mass="72190">MAADRSSSAATTGTPAGFEDVPAMVKESRLVPPPRPASGRLGLRTLDDVLALRERAAADPGAYWAEVASELRWSSGWPPTSPLTGSLAEGFSYFPGATGNVSVNCVDRWAEADPDRLAVHWVGEDGTERSWTYEELRATTARFAQALTDLGVGRGDVVAIFLPNLLETFAAVHACFRIGALYNIVFSGFSPQALADRIVDTGAKVVVTCDQTWRRGRPLPLKATVDQVLDELPSVRHVVVVRRSGLAEVPMRPGRDVFFDELLAQTTSEAAPVPLEANEPGFLIYTSGTTAKPKGLVHSGMGFLVAAYHNCKLSLDLAPAERYWCTADCGWLTFPIFEIVGALAMGASCLAVEGALDYPTPARFYELCERFEATKVFTAPTLVRMLARAGDRWAAGHDLSRLELLALVGEPLDAPTWWWAQEHLGHGQLEINNTYGQSETGSAWASSVAGVTPAKPGSCGMALPGHRYEILDDEGRPVRRGQVGYLTLTQPFPGLFRGIWGDPERYRTQYFSRFGPDRYDSADAALEDEDGHLWVVGRVDGVINVAAHRLSTMEMESALLGAPGVAEAAVVGVPHPEKGQVPLAFVTQAADAPAPLDPDQLAERLVQAIGPIARPQAVLVVSTMPRTRSGKIVRRLLQELATTGTATGDTSGLEDPEVLSVLAEELSRRS</sequence>
<reference evidence="11 12" key="1">
    <citation type="submission" date="2024-09" db="EMBL/GenBank/DDBJ databases">
        <authorList>
            <person name="Sun Q."/>
            <person name="Mori K."/>
        </authorList>
    </citation>
    <scope>NUCLEOTIDE SEQUENCE [LARGE SCALE GENOMIC DNA]</scope>
    <source>
        <strain evidence="11 12">JCM 15389</strain>
    </source>
</reference>
<evidence type="ECO:0000256" key="1">
    <source>
        <dbReference type="ARBA" id="ARBA00006432"/>
    </source>
</evidence>
<dbReference type="Gene3D" id="3.40.50.12780">
    <property type="entry name" value="N-terminal domain of ligase-like"/>
    <property type="match status" value="1"/>
</dbReference>
<evidence type="ECO:0000256" key="2">
    <source>
        <dbReference type="ARBA" id="ARBA00013275"/>
    </source>
</evidence>